<dbReference type="InterPro" id="IPR000300">
    <property type="entry name" value="IPPc"/>
</dbReference>
<comment type="caution">
    <text evidence="4">The sequence shown here is derived from an EMBL/GenBank/DDBJ whole genome shotgun (WGS) entry which is preliminary data.</text>
</comment>
<accession>A0A830HIQ7</accession>
<dbReference type="Pfam" id="PF22669">
    <property type="entry name" value="Exo_endo_phos2"/>
    <property type="match status" value="1"/>
</dbReference>
<sequence>MAAYPRTSQSQDLDPETSSEEGEPFDPLEDPWTAPLFTSVNHAVNANASLRKQNLTPAGMEPSSSTGATQQLSFAKPLAVRVVTWNLNEALPTDVDIRRVVGEGLGVHSDVVVVASQEGVAAATWSKALTAAIETAGMQLVKVAICAMGKINLAVFATNEAIGQFVEVKTSTVATGVGNVMANKGGVGIMLTHVGGARLLFVGAHLAAHQDEVKARNDSAKRILAKLRFDGLGSADADAVVFAGDLNYRVEANRRVVDMLLGDYDKQLALEIMRRNDQLARAKEESRSMALAPFGEGFLGFPPTYKFDRKTDRYDTSSKARVPSWTDRILFAPDGGGVWKLNSYTSIDACKHSDHRPVTAAFTLALPMKAAAAAA</sequence>
<dbReference type="PANTHER" id="PTHR11200">
    <property type="entry name" value="INOSITOL 5-PHOSPHATASE"/>
    <property type="match status" value="1"/>
</dbReference>
<gene>
    <name evidence="4" type="ORF">PPROV_000368900</name>
</gene>
<organism evidence="4 5">
    <name type="scientific">Pycnococcus provasolii</name>
    <dbReference type="NCBI Taxonomy" id="41880"/>
    <lineage>
        <taxon>Eukaryota</taxon>
        <taxon>Viridiplantae</taxon>
        <taxon>Chlorophyta</taxon>
        <taxon>Pseudoscourfieldiophyceae</taxon>
        <taxon>Pseudoscourfieldiales</taxon>
        <taxon>Pycnococcaceae</taxon>
        <taxon>Pycnococcus</taxon>
    </lineage>
</organism>
<dbReference type="AlphaFoldDB" id="A0A830HIQ7"/>
<dbReference type="Gene3D" id="3.60.10.10">
    <property type="entry name" value="Endonuclease/exonuclease/phosphatase"/>
    <property type="match status" value="1"/>
</dbReference>
<reference evidence="4" key="1">
    <citation type="submission" date="2020-10" db="EMBL/GenBank/DDBJ databases">
        <title>Unveiling of a novel bifunctional photoreceptor, Dualchrome1, isolated from a cosmopolitan green alga.</title>
        <authorList>
            <person name="Suzuki S."/>
            <person name="Kawachi M."/>
        </authorList>
    </citation>
    <scope>NUCLEOTIDE SEQUENCE</scope>
    <source>
        <strain evidence="4">NIES 2893</strain>
    </source>
</reference>
<dbReference type="SMART" id="SM00128">
    <property type="entry name" value="IPPc"/>
    <property type="match status" value="1"/>
</dbReference>
<name>A0A830HIQ7_9CHLO</name>
<dbReference type="InterPro" id="IPR036691">
    <property type="entry name" value="Endo/exonu/phosph_ase_sf"/>
</dbReference>
<evidence type="ECO:0000256" key="2">
    <source>
        <dbReference type="SAM" id="MobiDB-lite"/>
    </source>
</evidence>
<protein>
    <submittedName>
        <fullName evidence="4">Inositol polyphosphate 5-phosphatase</fullName>
    </submittedName>
</protein>
<feature type="compositionally biased region" description="Polar residues" evidence="2">
    <location>
        <begin position="1"/>
        <end position="12"/>
    </location>
</feature>
<dbReference type="GO" id="GO:0046856">
    <property type="term" value="P:phosphatidylinositol dephosphorylation"/>
    <property type="evidence" value="ECO:0007669"/>
    <property type="project" value="InterPro"/>
</dbReference>
<dbReference type="Proteomes" id="UP000660262">
    <property type="component" value="Unassembled WGS sequence"/>
</dbReference>
<dbReference type="SUPFAM" id="SSF56219">
    <property type="entry name" value="DNase I-like"/>
    <property type="match status" value="1"/>
</dbReference>
<dbReference type="GO" id="GO:0004439">
    <property type="term" value="F:phosphatidylinositol-4,5-bisphosphate 5-phosphatase activity"/>
    <property type="evidence" value="ECO:0007669"/>
    <property type="project" value="TreeGrafter"/>
</dbReference>
<keyword evidence="5" id="KW-1185">Reference proteome</keyword>
<proteinExistence type="inferred from homology"/>
<feature type="region of interest" description="Disordered" evidence="2">
    <location>
        <begin position="1"/>
        <end position="32"/>
    </location>
</feature>
<dbReference type="EMBL" id="BNJQ01000009">
    <property type="protein sequence ID" value="GHP04937.1"/>
    <property type="molecule type" value="Genomic_DNA"/>
</dbReference>
<dbReference type="InterPro" id="IPR046985">
    <property type="entry name" value="IP5"/>
</dbReference>
<feature type="domain" description="Inositol polyphosphate-related phosphatase" evidence="3">
    <location>
        <begin position="76"/>
        <end position="370"/>
    </location>
</feature>
<feature type="compositionally biased region" description="Acidic residues" evidence="2">
    <location>
        <begin position="13"/>
        <end position="29"/>
    </location>
</feature>
<evidence type="ECO:0000313" key="4">
    <source>
        <dbReference type="EMBL" id="GHP04937.1"/>
    </source>
</evidence>
<evidence type="ECO:0000313" key="5">
    <source>
        <dbReference type="Proteomes" id="UP000660262"/>
    </source>
</evidence>
<evidence type="ECO:0000256" key="1">
    <source>
        <dbReference type="ARBA" id="ARBA00010768"/>
    </source>
</evidence>
<comment type="similarity">
    <text evidence="1">Belongs to the inositol polyphosphate 5-phosphatase family.</text>
</comment>
<evidence type="ECO:0000259" key="3">
    <source>
        <dbReference type="SMART" id="SM00128"/>
    </source>
</evidence>
<dbReference type="OrthoDB" id="62798at2759"/>